<dbReference type="SMART" id="SM00220">
    <property type="entry name" value="S_TKc"/>
    <property type="match status" value="1"/>
</dbReference>
<keyword evidence="10" id="KW-1185">Reference proteome</keyword>
<evidence type="ECO:0000256" key="6">
    <source>
        <dbReference type="SAM" id="MobiDB-lite"/>
    </source>
</evidence>
<evidence type="ECO:0000256" key="3">
    <source>
        <dbReference type="ARBA" id="ARBA00022777"/>
    </source>
</evidence>
<feature type="region of interest" description="Disordered" evidence="6">
    <location>
        <begin position="348"/>
        <end position="392"/>
    </location>
</feature>
<name>A0A9X4AWW8_9BACT</name>
<sequence>MAPIRPEQAPADVQADVPAFRPGTIVDGRYRVLRLIGGGGNGLVHEVEHVRTGQRLALKSLLDPTTYQRLEQEARATSLLKSPRAVKIVDMGMSQTEGPYLVMELLAGQSLRELLHEAGQLPLELTVNVALQVGECLAEAHTHGIVHRDLKPDNIHLGPGPSPGVYDVKLLDFGIVKIASDAPVPGGSLTRTGSTVGTPYYMSLEQLRNPSGVDGRSDLYSLGVVLYECLTGRKPYDADTIGDLVFALCSGPPTDIARLRPDLPQPVCKAIMRALAPDRDDRQGSVLELCRDLAPFGDRSLSAWMSEPQRPAAPEPPRPSHAGPFHGGAPTPSEVRPIHNSEATQAFPLPEGHVLPPLDELTPALPSSPGHAPDDDDAPAERRDTPTTFYVKPELPERVPDSEKTRMLEPSRGQHQYAIPSANLDDPPTAPVKPEDLAAAQGMFGPGNKYAKTTPLDTSQFPELQNLPPPGQFGPPNPGGFGAPPSAASGVYAAPPPGMMGQPGMPPGMFRPPPMPGQLMTSQNNLPAVNIPGTTGPLPMGPGAPPAWMARPGQPTHAPPPAGGGLAALANFWQNAPPRTQLAIAVGSASGLVALLLILLWIVVR</sequence>
<gene>
    <name evidence="9" type="ORF">KEG57_42805</name>
</gene>
<feature type="domain" description="Protein kinase" evidence="8">
    <location>
        <begin position="30"/>
        <end position="297"/>
    </location>
</feature>
<proteinExistence type="predicted"/>
<dbReference type="InterPro" id="IPR017441">
    <property type="entry name" value="Protein_kinase_ATP_BS"/>
</dbReference>
<dbReference type="PANTHER" id="PTHR43289">
    <property type="entry name" value="MITOGEN-ACTIVATED PROTEIN KINASE KINASE KINASE 20-RELATED"/>
    <property type="match status" value="1"/>
</dbReference>
<dbReference type="Proteomes" id="UP001151081">
    <property type="component" value="Unassembled WGS sequence"/>
</dbReference>
<evidence type="ECO:0000256" key="7">
    <source>
        <dbReference type="SAM" id="Phobius"/>
    </source>
</evidence>
<dbReference type="AlphaFoldDB" id="A0A9X4AWW8"/>
<evidence type="ECO:0000256" key="5">
    <source>
        <dbReference type="PROSITE-ProRule" id="PRU10141"/>
    </source>
</evidence>
<dbReference type="Gene3D" id="3.30.200.20">
    <property type="entry name" value="Phosphorylase Kinase, domain 1"/>
    <property type="match status" value="1"/>
</dbReference>
<keyword evidence="1" id="KW-0808">Transferase</keyword>
<reference evidence="9 10" key="1">
    <citation type="submission" date="2021-04" db="EMBL/GenBank/DDBJ databases">
        <title>Genome analysis of Polyangium sp.</title>
        <authorList>
            <person name="Li Y."/>
            <person name="Wang J."/>
        </authorList>
    </citation>
    <scope>NUCLEOTIDE SEQUENCE [LARGE SCALE GENOMIC DNA]</scope>
    <source>
        <strain evidence="9 10">SDU14</strain>
    </source>
</reference>
<protein>
    <submittedName>
        <fullName evidence="9">Protein kinase</fullName>
    </submittedName>
</protein>
<evidence type="ECO:0000256" key="4">
    <source>
        <dbReference type="ARBA" id="ARBA00022840"/>
    </source>
</evidence>
<dbReference type="RefSeq" id="WP_272459573.1">
    <property type="nucleotide sequence ID" value="NZ_JAGTJJ010000050.1"/>
</dbReference>
<dbReference type="CDD" id="cd14014">
    <property type="entry name" value="STKc_PknB_like"/>
    <property type="match status" value="1"/>
</dbReference>
<dbReference type="PROSITE" id="PS00107">
    <property type="entry name" value="PROTEIN_KINASE_ATP"/>
    <property type="match status" value="1"/>
</dbReference>
<dbReference type="GO" id="GO:0004674">
    <property type="term" value="F:protein serine/threonine kinase activity"/>
    <property type="evidence" value="ECO:0007669"/>
    <property type="project" value="TreeGrafter"/>
</dbReference>
<feature type="region of interest" description="Disordered" evidence="6">
    <location>
        <begin position="459"/>
        <end position="563"/>
    </location>
</feature>
<evidence type="ECO:0000256" key="1">
    <source>
        <dbReference type="ARBA" id="ARBA00022679"/>
    </source>
</evidence>
<dbReference type="Pfam" id="PF00069">
    <property type="entry name" value="Pkinase"/>
    <property type="match status" value="1"/>
</dbReference>
<feature type="binding site" evidence="5">
    <location>
        <position position="59"/>
    </location>
    <ligand>
        <name>ATP</name>
        <dbReference type="ChEBI" id="CHEBI:30616"/>
    </ligand>
</feature>
<dbReference type="EMBL" id="JAGTJJ010000050">
    <property type="protein sequence ID" value="MDC3987276.1"/>
    <property type="molecule type" value="Genomic_DNA"/>
</dbReference>
<accession>A0A9X4AWW8</accession>
<feature type="compositionally biased region" description="Pro residues" evidence="6">
    <location>
        <begin position="467"/>
        <end position="478"/>
    </location>
</feature>
<organism evidence="9 10">
    <name type="scientific">Polyangium jinanense</name>
    <dbReference type="NCBI Taxonomy" id="2829994"/>
    <lineage>
        <taxon>Bacteria</taxon>
        <taxon>Pseudomonadati</taxon>
        <taxon>Myxococcota</taxon>
        <taxon>Polyangia</taxon>
        <taxon>Polyangiales</taxon>
        <taxon>Polyangiaceae</taxon>
        <taxon>Polyangium</taxon>
    </lineage>
</organism>
<dbReference type="InterPro" id="IPR011009">
    <property type="entry name" value="Kinase-like_dom_sf"/>
</dbReference>
<evidence type="ECO:0000256" key="2">
    <source>
        <dbReference type="ARBA" id="ARBA00022741"/>
    </source>
</evidence>
<dbReference type="Gene3D" id="1.10.510.10">
    <property type="entry name" value="Transferase(Phosphotransferase) domain 1"/>
    <property type="match status" value="1"/>
</dbReference>
<evidence type="ECO:0000313" key="9">
    <source>
        <dbReference type="EMBL" id="MDC3987276.1"/>
    </source>
</evidence>
<keyword evidence="3 9" id="KW-0418">Kinase</keyword>
<feature type="region of interest" description="Disordered" evidence="6">
    <location>
        <begin position="307"/>
        <end position="336"/>
    </location>
</feature>
<evidence type="ECO:0000259" key="8">
    <source>
        <dbReference type="PROSITE" id="PS50011"/>
    </source>
</evidence>
<evidence type="ECO:0000313" key="10">
    <source>
        <dbReference type="Proteomes" id="UP001151081"/>
    </source>
</evidence>
<feature type="compositionally biased region" description="Pro residues" evidence="6">
    <location>
        <begin position="494"/>
        <end position="516"/>
    </location>
</feature>
<dbReference type="PANTHER" id="PTHR43289:SF6">
    <property type="entry name" value="SERINE_THREONINE-PROTEIN KINASE NEKL-3"/>
    <property type="match status" value="1"/>
</dbReference>
<dbReference type="PROSITE" id="PS50011">
    <property type="entry name" value="PROTEIN_KINASE_DOM"/>
    <property type="match status" value="1"/>
</dbReference>
<keyword evidence="7" id="KW-0812">Transmembrane</keyword>
<keyword evidence="7" id="KW-1133">Transmembrane helix</keyword>
<feature type="transmembrane region" description="Helical" evidence="7">
    <location>
        <begin position="582"/>
        <end position="604"/>
    </location>
</feature>
<keyword evidence="2 5" id="KW-0547">Nucleotide-binding</keyword>
<comment type="caution">
    <text evidence="9">The sequence shown here is derived from an EMBL/GenBank/DDBJ whole genome shotgun (WGS) entry which is preliminary data.</text>
</comment>
<keyword evidence="4 5" id="KW-0067">ATP-binding</keyword>
<dbReference type="InterPro" id="IPR000719">
    <property type="entry name" value="Prot_kinase_dom"/>
</dbReference>
<keyword evidence="7" id="KW-0472">Membrane</keyword>
<dbReference type="SUPFAM" id="SSF56112">
    <property type="entry name" value="Protein kinase-like (PK-like)"/>
    <property type="match status" value="1"/>
</dbReference>
<dbReference type="GO" id="GO:0005524">
    <property type="term" value="F:ATP binding"/>
    <property type="evidence" value="ECO:0007669"/>
    <property type="project" value="UniProtKB-UniRule"/>
</dbReference>